<dbReference type="Proteomes" id="UP000293377">
    <property type="component" value="Unassembled WGS sequence"/>
</dbReference>
<comment type="caution">
    <text evidence="1">The sequence shown here is derived from an EMBL/GenBank/DDBJ whole genome shotgun (WGS) entry which is preliminary data.</text>
</comment>
<evidence type="ECO:0000313" key="2">
    <source>
        <dbReference type="Proteomes" id="UP000293377"/>
    </source>
</evidence>
<organism evidence="1 2">
    <name type="scientific">Ehrlichia minasensis</name>
    <dbReference type="NCBI Taxonomy" id="1242993"/>
    <lineage>
        <taxon>Bacteria</taxon>
        <taxon>Pseudomonadati</taxon>
        <taxon>Pseudomonadota</taxon>
        <taxon>Alphaproteobacteria</taxon>
        <taxon>Rickettsiales</taxon>
        <taxon>Anaplasmataceae</taxon>
        <taxon>Ehrlichia</taxon>
    </lineage>
</organism>
<dbReference type="EMBL" id="QOHL01000002">
    <property type="protein sequence ID" value="RZB13039.1"/>
    <property type="molecule type" value="Genomic_DNA"/>
</dbReference>
<sequence length="194" mass="21884">MQLLLFCDRNNRLFLYDRSLCDSMDGRFIPRDESVRAMLKDIGVAPSPITDPYMHQFVLLGTCFSNAVFINSNKLHNEVVILRGNNVHGEEVHLSLSLAKGEFDSFMMRKESTPCFFIDENNCLAKGATHGRSNKQLFADVKATLKDITPSKPNPKSEVVPFKFFNKEGRIVDTVLCLCEVLTAHSGRKIVTLK</sequence>
<evidence type="ECO:0000313" key="1">
    <source>
        <dbReference type="EMBL" id="RZB13039.1"/>
    </source>
</evidence>
<keyword evidence="2" id="KW-1185">Reference proteome</keyword>
<gene>
    <name evidence="1" type="ORF">DRF75_00950</name>
</gene>
<accession>A0A4Q6I8Q9</accession>
<protein>
    <submittedName>
        <fullName evidence="1">Uncharacterized protein</fullName>
    </submittedName>
</protein>
<reference evidence="1 2" key="1">
    <citation type="submission" date="2018-06" db="EMBL/GenBank/DDBJ databases">
        <title>Complete Genome Sequence of Ehrlichia minasensis Isolated From Cattle.</title>
        <authorList>
            <person name="Aguiar D.M."/>
            <person name="Araujo J.P.A.Jr."/>
            <person name="Nakazato L."/>
            <person name="Bard E."/>
            <person name="Cabezas-Cruz A."/>
        </authorList>
    </citation>
    <scope>NUCLEOTIDE SEQUENCE [LARGE SCALE GENOMIC DNA]</scope>
    <source>
        <strain evidence="1 2">B11</strain>
    </source>
</reference>
<name>A0A4Q6I8Q9_9RICK</name>
<dbReference type="AlphaFoldDB" id="A0A4Q6I8Q9"/>
<proteinExistence type="predicted"/>
<dbReference type="RefSeq" id="WP_129992507.1">
    <property type="nucleotide sequence ID" value="NZ_QOHL01000002.1"/>
</dbReference>